<dbReference type="PANTHER" id="PTHR37469:SF2">
    <property type="entry name" value="CELLOBIONIC ACID PHOSPHORYLASE"/>
    <property type="match status" value="1"/>
</dbReference>
<evidence type="ECO:0000256" key="2">
    <source>
        <dbReference type="ARBA" id="ARBA00022679"/>
    </source>
</evidence>
<evidence type="ECO:0000256" key="1">
    <source>
        <dbReference type="ARBA" id="ARBA00022676"/>
    </source>
</evidence>
<dbReference type="GO" id="GO:0005975">
    <property type="term" value="P:carbohydrate metabolic process"/>
    <property type="evidence" value="ECO:0007669"/>
    <property type="project" value="InterPro"/>
</dbReference>
<protein>
    <recommendedName>
        <fullName evidence="3">Glycosyl hydrolase 94 catalytic domain-containing protein</fullName>
    </recommendedName>
</protein>
<accession>A0A0F9B149</accession>
<dbReference type="InterPro" id="IPR008928">
    <property type="entry name" value="6-hairpin_glycosidase_sf"/>
</dbReference>
<keyword evidence="1" id="KW-0328">Glycosyltransferase</keyword>
<feature type="domain" description="Glycosyl hydrolase 94 catalytic" evidence="3">
    <location>
        <begin position="11"/>
        <end position="215"/>
    </location>
</feature>
<dbReference type="InterPro" id="IPR033432">
    <property type="entry name" value="GH94_catalytic"/>
</dbReference>
<dbReference type="Pfam" id="PF17167">
    <property type="entry name" value="Glyco_hydro_94"/>
    <property type="match status" value="1"/>
</dbReference>
<dbReference type="EMBL" id="LAZR01043269">
    <property type="protein sequence ID" value="KKL07497.1"/>
    <property type="molecule type" value="Genomic_DNA"/>
</dbReference>
<dbReference type="InterPro" id="IPR052047">
    <property type="entry name" value="GH94_Enzymes"/>
</dbReference>
<name>A0A0F9B149_9ZZZZ</name>
<feature type="non-terminal residue" evidence="4">
    <location>
        <position position="1"/>
    </location>
</feature>
<dbReference type="Gene3D" id="2.60.420.10">
    <property type="entry name" value="Maltose phosphorylase, domain 3"/>
    <property type="match status" value="1"/>
</dbReference>
<evidence type="ECO:0000313" key="4">
    <source>
        <dbReference type="EMBL" id="KKL07497.1"/>
    </source>
</evidence>
<dbReference type="PANTHER" id="PTHR37469">
    <property type="entry name" value="CELLOBIONIC ACID PHOSPHORYLASE-RELATED"/>
    <property type="match status" value="1"/>
</dbReference>
<sequence>GCRALEEMFGELARSKDARLWSGRRRRMATAIAEHAWDGKWFRRMFMADSGRVLGSRSSRPWTKIFLEPQVWSALCESLPPKLAAAAMDSARKALATRFGLRIVTPPCPRWEPDTGSYGILNMGFKENGSVYSHCNAWAACAEAVLGRGDLAFKTFMDFQPIMRNDEAEIREIEPYVLSAQVQAEPFIKPGRGRNPWVTGSTTWNWLAATHYILGIRPEYDGLRIDPCIPTDWKGFRVTRRFRGVCYDINVRNPRHLCRGVKRLLVNGRELSGAVAPLPEKSCRHMEVVAILEAPR</sequence>
<comment type="caution">
    <text evidence="4">The sequence shown here is derived from an EMBL/GenBank/DDBJ whole genome shotgun (WGS) entry which is preliminary data.</text>
</comment>
<gene>
    <name evidence="4" type="ORF">LCGC14_2585440</name>
</gene>
<dbReference type="GO" id="GO:0016757">
    <property type="term" value="F:glycosyltransferase activity"/>
    <property type="evidence" value="ECO:0007669"/>
    <property type="project" value="UniProtKB-KW"/>
</dbReference>
<dbReference type="SUPFAM" id="SSF48208">
    <property type="entry name" value="Six-hairpin glycosidases"/>
    <property type="match status" value="1"/>
</dbReference>
<evidence type="ECO:0000259" key="3">
    <source>
        <dbReference type="Pfam" id="PF17167"/>
    </source>
</evidence>
<reference evidence="4" key="1">
    <citation type="journal article" date="2015" name="Nature">
        <title>Complex archaea that bridge the gap between prokaryotes and eukaryotes.</title>
        <authorList>
            <person name="Spang A."/>
            <person name="Saw J.H."/>
            <person name="Jorgensen S.L."/>
            <person name="Zaremba-Niedzwiedzka K."/>
            <person name="Martijn J."/>
            <person name="Lind A.E."/>
            <person name="van Eijk R."/>
            <person name="Schleper C."/>
            <person name="Guy L."/>
            <person name="Ettema T.J."/>
        </authorList>
    </citation>
    <scope>NUCLEOTIDE SEQUENCE</scope>
</reference>
<organism evidence="4">
    <name type="scientific">marine sediment metagenome</name>
    <dbReference type="NCBI Taxonomy" id="412755"/>
    <lineage>
        <taxon>unclassified sequences</taxon>
        <taxon>metagenomes</taxon>
        <taxon>ecological metagenomes</taxon>
    </lineage>
</organism>
<proteinExistence type="predicted"/>
<dbReference type="AlphaFoldDB" id="A0A0F9B149"/>
<dbReference type="InterPro" id="IPR012341">
    <property type="entry name" value="6hp_glycosidase-like_sf"/>
</dbReference>
<keyword evidence="2" id="KW-0808">Transferase</keyword>
<dbReference type="Gene3D" id="1.50.10.10">
    <property type="match status" value="1"/>
</dbReference>